<evidence type="ECO:0000256" key="1">
    <source>
        <dbReference type="SAM" id="MobiDB-lite"/>
    </source>
</evidence>
<organism evidence="2 3">
    <name type="scientific">Allochromatium vinosum (strain ATCC 17899 / DSM 180 / NBRC 103801 / NCIMB 10441 / D)</name>
    <name type="common">Chromatium vinosum</name>
    <dbReference type="NCBI Taxonomy" id="572477"/>
    <lineage>
        <taxon>Bacteria</taxon>
        <taxon>Pseudomonadati</taxon>
        <taxon>Pseudomonadota</taxon>
        <taxon>Gammaproteobacteria</taxon>
        <taxon>Chromatiales</taxon>
        <taxon>Chromatiaceae</taxon>
        <taxon>Allochromatium</taxon>
    </lineage>
</organism>
<dbReference type="HOGENOM" id="CLU_175293_0_0_6"/>
<dbReference type="EMBL" id="CP001897">
    <property type="protein sequence ID" value="ADC64084.1"/>
    <property type="molecule type" value="Genomic_DNA"/>
</dbReference>
<keyword evidence="2" id="KW-0614">Plasmid</keyword>
<geneLocation type="plasmid" evidence="2 3">
    <name>pALVIN01</name>
</geneLocation>
<keyword evidence="3" id="KW-1185">Reference proteome</keyword>
<feature type="region of interest" description="Disordered" evidence="1">
    <location>
        <begin position="1"/>
        <end position="21"/>
    </location>
</feature>
<dbReference type="Proteomes" id="UP000001441">
    <property type="component" value="Plasmid pALVIN01"/>
</dbReference>
<evidence type="ECO:0000313" key="3">
    <source>
        <dbReference type="Proteomes" id="UP000001441"/>
    </source>
</evidence>
<sequence>METQVNPTQPTTERMTSGENLAIDPEKLRAFTAGAKYRTSNDRMPWSRFDQDDVARYNVSLRLNDYYLSMLRYISKQHGVSQQKFMANVILPALENEWDNLKGGGLS</sequence>
<proteinExistence type="predicted"/>
<evidence type="ECO:0000313" key="2">
    <source>
        <dbReference type="EMBL" id="ADC64084.1"/>
    </source>
</evidence>
<gene>
    <name evidence="2" type="ordered locus">Alvin_3187</name>
</gene>
<dbReference type="KEGG" id="alv:Alvin_3187"/>
<reference evidence="2 3" key="1">
    <citation type="journal article" date="2011" name="Stand. Genomic Sci.">
        <title>Complete genome sequence of Allochromatium vinosum DSM 180(T).</title>
        <authorList>
            <person name="Weissgerber T."/>
            <person name="Zigann R."/>
            <person name="Bruce D."/>
            <person name="Chang Y.J."/>
            <person name="Detter J.C."/>
            <person name="Han C."/>
            <person name="Hauser L."/>
            <person name="Jeffries C.D."/>
            <person name="Land M."/>
            <person name="Munk A.C."/>
            <person name="Tapia R."/>
            <person name="Dahl C."/>
        </authorList>
    </citation>
    <scope>NUCLEOTIDE SEQUENCE [LARGE SCALE GENOMIC DNA]</scope>
    <source>
        <strain evidence="3">ATCC 17899 / DSM 180 / NBRC 103801 / NCIMB 10441 / D</strain>
        <plasmid evidence="3">Plasmid pALVIN01</plasmid>
    </source>
</reference>
<dbReference type="AlphaFoldDB" id="D3RW72"/>
<accession>D3RW72</accession>
<feature type="compositionally biased region" description="Polar residues" evidence="1">
    <location>
        <begin position="1"/>
        <end position="19"/>
    </location>
</feature>
<protein>
    <submittedName>
        <fullName evidence="2">Uncharacterized protein</fullName>
    </submittedName>
</protein>
<name>D3RW72_ALLVD</name>